<organism evidence="1 2">
    <name type="scientific">Trifolium pratense</name>
    <name type="common">Red clover</name>
    <dbReference type="NCBI Taxonomy" id="57577"/>
    <lineage>
        <taxon>Eukaryota</taxon>
        <taxon>Viridiplantae</taxon>
        <taxon>Streptophyta</taxon>
        <taxon>Embryophyta</taxon>
        <taxon>Tracheophyta</taxon>
        <taxon>Spermatophyta</taxon>
        <taxon>Magnoliopsida</taxon>
        <taxon>eudicotyledons</taxon>
        <taxon>Gunneridae</taxon>
        <taxon>Pentapetalae</taxon>
        <taxon>rosids</taxon>
        <taxon>fabids</taxon>
        <taxon>Fabales</taxon>
        <taxon>Fabaceae</taxon>
        <taxon>Papilionoideae</taxon>
        <taxon>50 kb inversion clade</taxon>
        <taxon>NPAAA clade</taxon>
        <taxon>Hologalegina</taxon>
        <taxon>IRL clade</taxon>
        <taxon>Trifolieae</taxon>
        <taxon>Trifolium</taxon>
    </lineage>
</organism>
<sequence length="136" mass="15026">MVVMIFGVWLSTRHDACGKSLTIPMLSIEAVIFLIFIVGFLGTMKRSSILLWVYLVMLFFILVGILVFTVLVFIVTNNGSGHSVTGLSSWFLKEGLGSYRDTVFLLYGPPSCGRTQIAKTVTSEAGANFIYIKVMM</sequence>
<accession>A0ACB0JDY8</accession>
<protein>
    <submittedName>
        <fullName evidence="1">Uncharacterized protein</fullName>
    </submittedName>
</protein>
<name>A0ACB0JDY8_TRIPR</name>
<evidence type="ECO:0000313" key="1">
    <source>
        <dbReference type="EMBL" id="CAJ2642517.1"/>
    </source>
</evidence>
<dbReference type="EMBL" id="CASHSV030000034">
    <property type="protein sequence ID" value="CAJ2642517.1"/>
    <property type="molecule type" value="Genomic_DNA"/>
</dbReference>
<proteinExistence type="predicted"/>
<evidence type="ECO:0000313" key="2">
    <source>
        <dbReference type="Proteomes" id="UP001177021"/>
    </source>
</evidence>
<comment type="caution">
    <text evidence="1">The sequence shown here is derived from an EMBL/GenBank/DDBJ whole genome shotgun (WGS) entry which is preliminary data.</text>
</comment>
<dbReference type="Proteomes" id="UP001177021">
    <property type="component" value="Unassembled WGS sequence"/>
</dbReference>
<gene>
    <name evidence="1" type="ORF">MILVUS5_LOCUS11989</name>
</gene>
<keyword evidence="2" id="KW-1185">Reference proteome</keyword>
<reference evidence="1" key="1">
    <citation type="submission" date="2023-10" db="EMBL/GenBank/DDBJ databases">
        <authorList>
            <person name="Rodriguez Cubillos JULIANA M."/>
            <person name="De Vega J."/>
        </authorList>
    </citation>
    <scope>NUCLEOTIDE SEQUENCE</scope>
</reference>